<keyword evidence="2" id="KW-1185">Reference proteome</keyword>
<protein>
    <submittedName>
        <fullName evidence="1">Uncharacterized protein</fullName>
    </submittedName>
</protein>
<evidence type="ECO:0000313" key="2">
    <source>
        <dbReference type="Proteomes" id="UP001271648"/>
    </source>
</evidence>
<dbReference type="Proteomes" id="UP001271648">
    <property type="component" value="Unassembled WGS sequence"/>
</dbReference>
<sequence>MTNFLSFTGRVMGIENFPIMTNDPNVGCYKLFTLTDMDGSTVNFVVGPATYFVRHEKVRVGDIVTGYYDANAPAPLIYPPQYPAIVMAKVHSDYLVTVSFFNSQLLSSDGTLQLNPSRQTEIVLENGQDFNGNIGNRDLIVIYSTSTRSIPAQTTPSTIIVICY</sequence>
<accession>A0AAW9AES2</accession>
<evidence type="ECO:0000313" key="1">
    <source>
        <dbReference type="EMBL" id="MDW0118645.1"/>
    </source>
</evidence>
<proteinExistence type="predicted"/>
<organism evidence="1 2">
    <name type="scientific">Sporosarcina thermotolerans</name>
    <dbReference type="NCBI Taxonomy" id="633404"/>
    <lineage>
        <taxon>Bacteria</taxon>
        <taxon>Bacillati</taxon>
        <taxon>Bacillota</taxon>
        <taxon>Bacilli</taxon>
        <taxon>Bacillales</taxon>
        <taxon>Caryophanaceae</taxon>
        <taxon>Sporosarcina</taxon>
    </lineage>
</organism>
<comment type="caution">
    <text evidence="1">The sequence shown here is derived from an EMBL/GenBank/DDBJ whole genome shotgun (WGS) entry which is preliminary data.</text>
</comment>
<dbReference type="EMBL" id="JAUBDJ010000015">
    <property type="protein sequence ID" value="MDW0118645.1"/>
    <property type="molecule type" value="Genomic_DNA"/>
</dbReference>
<reference evidence="1 2" key="1">
    <citation type="submission" date="2023-06" db="EMBL/GenBank/DDBJ databases">
        <title>Sporosarcina sp. nov., isolated from Korean traditional fermented seafood 'Jeotgal'.</title>
        <authorList>
            <person name="Yang A.I."/>
            <person name="Shin N.-R."/>
        </authorList>
    </citation>
    <scope>NUCLEOTIDE SEQUENCE [LARGE SCALE GENOMIC DNA]</scope>
    <source>
        <strain evidence="1 2">KCTC43456</strain>
    </source>
</reference>
<gene>
    <name evidence="1" type="ORF">QTL97_17100</name>
</gene>
<dbReference type="AlphaFoldDB" id="A0AAW9AES2"/>
<name>A0AAW9AES2_9BACL</name>
<dbReference type="RefSeq" id="WP_317941313.1">
    <property type="nucleotide sequence ID" value="NZ_JAUBDJ010000015.1"/>
</dbReference>